<feature type="compositionally biased region" description="Gly residues" evidence="1">
    <location>
        <begin position="448"/>
        <end position="463"/>
    </location>
</feature>
<keyword evidence="4" id="KW-1185">Reference proteome</keyword>
<evidence type="ECO:0000256" key="1">
    <source>
        <dbReference type="SAM" id="MobiDB-lite"/>
    </source>
</evidence>
<proteinExistence type="predicted"/>
<evidence type="ECO:0000313" key="2">
    <source>
        <dbReference type="EMBL" id="SHI24841.1"/>
    </source>
</evidence>
<sequence>MNKITCNGYVYTDETADQDEKDILAGSVFRGNSLNAEELTIDTFDATLNVDDALLVDNDGYELHTADDEPILISNPISDYKYGDVIQYEHDGTTIIKAYLEKQPSRIGATKYDFPSFSAIGILDNRRHYGGMYSEVPAGTIIAELMGDIPYTIQPDVAASPVTNWLPVASCRENLHQVLFVIGAGVFKDDNGDIVIKFIEAAIPVAIDDDRIYIDGSIEPKTPCTRVDVTEHSWFVTPEDRTVTLLDTSLSVTSQAVLFDNPCHDLVASGLTIEESGVNYAIVSGAGTLQGKEYTHTKTVLSFDTGIAGPENIVTVTNATLVSAFNSYNVALRVGQYYSEVATINAALVLGEERPALEVSFTNPFGEAETGYIKSLDIGNISATLKADAEIAKGFLPVGHGDNYNNYVVLTDIGNWTIPEDVTRIRLIEVEPGAQGVSGENGKNGSTGAPGAGGEPGEGGPGGRVLVMDLTVVPLSVKEYSCGEHTIFDGISAETGHAYGSGYVEPKSGLILGRKGDTGELAGGAGAGSSGVGPNVTKNETTYHPGANGSPASLGGVTAYGGYGGGAGSAGNGLAGQSGAVSKSGGYNYTYTFHGGGTWSGTMTGRSDFT</sequence>
<feature type="non-terminal residue" evidence="3">
    <location>
        <position position="610"/>
    </location>
</feature>
<dbReference type="EMBL" id="FQXV01000029">
    <property type="protein sequence ID" value="SHI24902.1"/>
    <property type="molecule type" value="Genomic_DNA"/>
</dbReference>
<feature type="region of interest" description="Disordered" evidence="1">
    <location>
        <begin position="524"/>
        <end position="550"/>
    </location>
</feature>
<dbReference type="Proteomes" id="UP000183995">
    <property type="component" value="Unassembled WGS sequence"/>
</dbReference>
<evidence type="ECO:0000313" key="4">
    <source>
        <dbReference type="Proteomes" id="UP000183995"/>
    </source>
</evidence>
<dbReference type="EMBL" id="FQXV01000028">
    <property type="protein sequence ID" value="SHI24841.1"/>
    <property type="molecule type" value="Genomic_DNA"/>
</dbReference>
<dbReference type="AlphaFoldDB" id="A0A1M5ZL67"/>
<protein>
    <submittedName>
        <fullName evidence="3">Uncharacterized protein</fullName>
    </submittedName>
</protein>
<dbReference type="STRING" id="1123282.SAMN02745823_03874"/>
<feature type="region of interest" description="Disordered" evidence="1">
    <location>
        <begin position="434"/>
        <end position="463"/>
    </location>
</feature>
<accession>A0A1M5ZL67</accession>
<gene>
    <name evidence="2" type="ORF">SAMN02745823_03874</name>
    <name evidence="3" type="ORF">SAMN02745823_03880</name>
</gene>
<evidence type="ECO:0000313" key="3">
    <source>
        <dbReference type="EMBL" id="SHI24902.1"/>
    </source>
</evidence>
<reference evidence="3 4" key="1">
    <citation type="submission" date="2016-11" db="EMBL/GenBank/DDBJ databases">
        <authorList>
            <person name="Jaros S."/>
            <person name="Januszkiewicz K."/>
            <person name="Wedrychowicz H."/>
        </authorList>
    </citation>
    <scope>NUCLEOTIDE SEQUENCE [LARGE SCALE GENOMIC DNA]</scope>
    <source>
        <strain evidence="3 4">DSM 10068</strain>
    </source>
</reference>
<name>A0A1M5ZL67_9FIRM</name>
<organism evidence="3 4">
    <name type="scientific">Sporobacter termitidis DSM 10068</name>
    <dbReference type="NCBI Taxonomy" id="1123282"/>
    <lineage>
        <taxon>Bacteria</taxon>
        <taxon>Bacillati</taxon>
        <taxon>Bacillota</taxon>
        <taxon>Clostridia</taxon>
        <taxon>Eubacteriales</taxon>
        <taxon>Oscillospiraceae</taxon>
        <taxon>Sporobacter</taxon>
    </lineage>
</organism>